<dbReference type="GO" id="GO:0016705">
    <property type="term" value="F:oxidoreductase activity, acting on paired donors, with incorporation or reduction of molecular oxygen"/>
    <property type="evidence" value="ECO:0007669"/>
    <property type="project" value="InterPro"/>
</dbReference>
<evidence type="ECO:0000313" key="4">
    <source>
        <dbReference type="Proteomes" id="UP000236333"/>
    </source>
</evidence>
<comment type="cofactor">
    <cofactor evidence="1">
        <name>heme</name>
        <dbReference type="ChEBI" id="CHEBI:30413"/>
    </cofactor>
</comment>
<keyword evidence="2" id="KW-0503">Monooxygenase</keyword>
<sequence>MLPSLTPLWFWLAGRLPDPAQRRHMDARQRIAALSRQLMAQWQDGRAAAAAAAANGQPTAGAAGGSFAEVGGGINSSSFLAALLEERRKGGGGGTEKLSDVQVIAQCLTFLLAGFETTSTTLAFTAFLLATHPEAQERLLREIDSAGGAQEAGAAPPQLPYLDAVLQESMRLLPAASALIRSPPEDLDLGDGLVIPRGQFVFLATNNFHLDPKNWPQPEAFLPERFLPESGGRLGPSDPAAFAPFGVGPRMCVGNKLAIMAAKSALVQLYRRFTFSLHAKQRLPLRTRTAMTHAPRDGVWVSVHAR</sequence>
<dbReference type="GO" id="GO:0004497">
    <property type="term" value="F:monooxygenase activity"/>
    <property type="evidence" value="ECO:0007669"/>
    <property type="project" value="UniProtKB-KW"/>
</dbReference>
<protein>
    <submittedName>
        <fullName evidence="3">Cytochrome P450 3A2</fullName>
    </submittedName>
</protein>
<evidence type="ECO:0000313" key="3">
    <source>
        <dbReference type="EMBL" id="PNH09370.1"/>
    </source>
</evidence>
<comment type="similarity">
    <text evidence="2">Belongs to the cytochrome P450 family.</text>
</comment>
<keyword evidence="1 2" id="KW-0349">Heme</keyword>
<dbReference type="GO" id="GO:0020037">
    <property type="term" value="F:heme binding"/>
    <property type="evidence" value="ECO:0007669"/>
    <property type="project" value="InterPro"/>
</dbReference>
<dbReference type="InterPro" id="IPR002401">
    <property type="entry name" value="Cyt_P450_E_grp-I"/>
</dbReference>
<comment type="caution">
    <text evidence="3">The sequence shown here is derived from an EMBL/GenBank/DDBJ whole genome shotgun (WGS) entry which is preliminary data.</text>
</comment>
<dbReference type="AlphaFoldDB" id="A0A2J8AA26"/>
<dbReference type="GO" id="GO:0005506">
    <property type="term" value="F:iron ion binding"/>
    <property type="evidence" value="ECO:0007669"/>
    <property type="project" value="InterPro"/>
</dbReference>
<dbReference type="EMBL" id="PGGS01000093">
    <property type="protein sequence ID" value="PNH09370.1"/>
    <property type="molecule type" value="Genomic_DNA"/>
</dbReference>
<keyword evidence="1 2" id="KW-0408">Iron</keyword>
<dbReference type="InterPro" id="IPR001128">
    <property type="entry name" value="Cyt_P450"/>
</dbReference>
<keyword evidence="2" id="KW-0560">Oxidoreductase</keyword>
<dbReference type="PROSITE" id="PS00086">
    <property type="entry name" value="CYTOCHROME_P450"/>
    <property type="match status" value="1"/>
</dbReference>
<organism evidence="3 4">
    <name type="scientific">Tetrabaena socialis</name>
    <dbReference type="NCBI Taxonomy" id="47790"/>
    <lineage>
        <taxon>Eukaryota</taxon>
        <taxon>Viridiplantae</taxon>
        <taxon>Chlorophyta</taxon>
        <taxon>core chlorophytes</taxon>
        <taxon>Chlorophyceae</taxon>
        <taxon>CS clade</taxon>
        <taxon>Chlamydomonadales</taxon>
        <taxon>Tetrabaenaceae</taxon>
        <taxon>Tetrabaena</taxon>
    </lineage>
</organism>
<dbReference type="PANTHER" id="PTHR24301">
    <property type="entry name" value="THROMBOXANE-A SYNTHASE"/>
    <property type="match status" value="1"/>
</dbReference>
<dbReference type="Pfam" id="PF00067">
    <property type="entry name" value="p450"/>
    <property type="match status" value="1"/>
</dbReference>
<gene>
    <name evidence="3" type="ORF">TSOC_004027</name>
</gene>
<dbReference type="Gene3D" id="1.10.630.10">
    <property type="entry name" value="Cytochrome P450"/>
    <property type="match status" value="1"/>
</dbReference>
<accession>A0A2J8AA26</accession>
<dbReference type="InterPro" id="IPR017972">
    <property type="entry name" value="Cyt_P450_CS"/>
</dbReference>
<dbReference type="SUPFAM" id="SSF48264">
    <property type="entry name" value="Cytochrome P450"/>
    <property type="match status" value="1"/>
</dbReference>
<dbReference type="OrthoDB" id="540635at2759"/>
<dbReference type="Proteomes" id="UP000236333">
    <property type="component" value="Unassembled WGS sequence"/>
</dbReference>
<dbReference type="PANTHER" id="PTHR24301:SF2">
    <property type="entry name" value="THROMBOXANE-A SYNTHASE"/>
    <property type="match status" value="1"/>
</dbReference>
<evidence type="ECO:0000256" key="1">
    <source>
        <dbReference type="PIRSR" id="PIRSR602401-1"/>
    </source>
</evidence>
<dbReference type="InterPro" id="IPR036396">
    <property type="entry name" value="Cyt_P450_sf"/>
</dbReference>
<dbReference type="PRINTS" id="PR00385">
    <property type="entry name" value="P450"/>
</dbReference>
<reference evidence="3 4" key="1">
    <citation type="journal article" date="2017" name="Mol. Biol. Evol.">
        <title>The 4-celled Tetrabaena socialis nuclear genome reveals the essential components for genetic control of cell number at the origin of multicellularity in the volvocine lineage.</title>
        <authorList>
            <person name="Featherston J."/>
            <person name="Arakaki Y."/>
            <person name="Hanschen E.R."/>
            <person name="Ferris P.J."/>
            <person name="Michod R.E."/>
            <person name="Olson B.J.S.C."/>
            <person name="Nozaki H."/>
            <person name="Durand P.M."/>
        </authorList>
    </citation>
    <scope>NUCLEOTIDE SEQUENCE [LARGE SCALE GENOMIC DNA]</scope>
    <source>
        <strain evidence="3 4">NIES-571</strain>
    </source>
</reference>
<keyword evidence="4" id="KW-1185">Reference proteome</keyword>
<feature type="binding site" description="axial binding residue" evidence="1">
    <location>
        <position position="252"/>
    </location>
    <ligand>
        <name>heme</name>
        <dbReference type="ChEBI" id="CHEBI:30413"/>
    </ligand>
    <ligandPart>
        <name>Fe</name>
        <dbReference type="ChEBI" id="CHEBI:18248"/>
    </ligandPart>
</feature>
<dbReference type="PRINTS" id="PR00463">
    <property type="entry name" value="EP450I"/>
</dbReference>
<evidence type="ECO:0000256" key="2">
    <source>
        <dbReference type="RuleBase" id="RU000461"/>
    </source>
</evidence>
<name>A0A2J8AA26_9CHLO</name>
<keyword evidence="1 2" id="KW-0479">Metal-binding</keyword>
<proteinExistence type="inferred from homology"/>